<comment type="caution">
    <text evidence="12">The sequence shown here is derived from an EMBL/GenBank/DDBJ whole genome shotgun (WGS) entry which is preliminary data.</text>
</comment>
<evidence type="ECO:0000256" key="10">
    <source>
        <dbReference type="SAM" id="Phobius"/>
    </source>
</evidence>
<keyword evidence="2" id="KW-0813">Transport</keyword>
<evidence type="ECO:0000256" key="9">
    <source>
        <dbReference type="RuleBase" id="RU003945"/>
    </source>
</evidence>
<dbReference type="GO" id="GO:0051205">
    <property type="term" value="P:protein insertion into membrane"/>
    <property type="evidence" value="ECO:0007669"/>
    <property type="project" value="TreeGrafter"/>
</dbReference>
<evidence type="ECO:0000256" key="5">
    <source>
        <dbReference type="ARBA" id="ARBA00022927"/>
    </source>
</evidence>
<evidence type="ECO:0000256" key="7">
    <source>
        <dbReference type="ARBA" id="ARBA00023136"/>
    </source>
</evidence>
<dbReference type="PANTHER" id="PTHR12428">
    <property type="entry name" value="OXA1"/>
    <property type="match status" value="1"/>
</dbReference>
<keyword evidence="8" id="KW-0143">Chaperone</keyword>
<gene>
    <name evidence="12" type="ORF">A3B21_04495</name>
</gene>
<dbReference type="Proteomes" id="UP000176897">
    <property type="component" value="Unassembled WGS sequence"/>
</dbReference>
<accession>A0A1F7UTN8</accession>
<dbReference type="PANTHER" id="PTHR12428:SF65">
    <property type="entry name" value="CYTOCHROME C OXIDASE ASSEMBLY PROTEIN COX18, MITOCHONDRIAL"/>
    <property type="match status" value="1"/>
</dbReference>
<evidence type="ECO:0000256" key="4">
    <source>
        <dbReference type="ARBA" id="ARBA00022692"/>
    </source>
</evidence>
<evidence type="ECO:0000256" key="8">
    <source>
        <dbReference type="ARBA" id="ARBA00023186"/>
    </source>
</evidence>
<dbReference type="InterPro" id="IPR028055">
    <property type="entry name" value="YidC/Oxa/ALB_C"/>
</dbReference>
<dbReference type="STRING" id="1802401.A3B21_04495"/>
<dbReference type="GO" id="GO:0005886">
    <property type="term" value="C:plasma membrane"/>
    <property type="evidence" value="ECO:0007669"/>
    <property type="project" value="UniProtKB-SubCell"/>
</dbReference>
<proteinExistence type="inferred from homology"/>
<dbReference type="CDD" id="cd20070">
    <property type="entry name" value="5TM_YidC_Alb3"/>
    <property type="match status" value="1"/>
</dbReference>
<keyword evidence="5" id="KW-0653">Protein transport</keyword>
<keyword evidence="6 10" id="KW-1133">Transmembrane helix</keyword>
<dbReference type="GO" id="GO:0015031">
    <property type="term" value="P:protein transport"/>
    <property type="evidence" value="ECO:0007669"/>
    <property type="project" value="UniProtKB-KW"/>
</dbReference>
<keyword evidence="7 10" id="KW-0472">Membrane</keyword>
<feature type="transmembrane region" description="Helical" evidence="10">
    <location>
        <begin position="137"/>
        <end position="158"/>
    </location>
</feature>
<evidence type="ECO:0000256" key="2">
    <source>
        <dbReference type="ARBA" id="ARBA00022448"/>
    </source>
</evidence>
<organism evidence="12 13">
    <name type="scientific">Candidatus Uhrbacteria bacterium RIFCSPLOWO2_01_FULL_47_24</name>
    <dbReference type="NCBI Taxonomy" id="1802401"/>
    <lineage>
        <taxon>Bacteria</taxon>
        <taxon>Candidatus Uhriibacteriota</taxon>
    </lineage>
</organism>
<dbReference type="Pfam" id="PF02096">
    <property type="entry name" value="60KD_IMP"/>
    <property type="match status" value="1"/>
</dbReference>
<evidence type="ECO:0000313" key="13">
    <source>
        <dbReference type="Proteomes" id="UP000176897"/>
    </source>
</evidence>
<dbReference type="InterPro" id="IPR001708">
    <property type="entry name" value="YidC/ALB3/OXA1/COX18"/>
</dbReference>
<keyword evidence="3" id="KW-1003">Cell membrane</keyword>
<name>A0A1F7UTN8_9BACT</name>
<feature type="transmembrane region" description="Helical" evidence="10">
    <location>
        <begin position="20"/>
        <end position="42"/>
    </location>
</feature>
<dbReference type="NCBIfam" id="TIGR03592">
    <property type="entry name" value="yidC_oxa1_cterm"/>
    <property type="match status" value="1"/>
</dbReference>
<dbReference type="EMBL" id="MGEJ01000003">
    <property type="protein sequence ID" value="OGL81680.1"/>
    <property type="molecule type" value="Genomic_DNA"/>
</dbReference>
<evidence type="ECO:0000256" key="3">
    <source>
        <dbReference type="ARBA" id="ARBA00022475"/>
    </source>
</evidence>
<evidence type="ECO:0000259" key="11">
    <source>
        <dbReference type="Pfam" id="PF02096"/>
    </source>
</evidence>
<reference evidence="12 13" key="1">
    <citation type="journal article" date="2016" name="Nat. Commun.">
        <title>Thousands of microbial genomes shed light on interconnected biogeochemical processes in an aquifer system.</title>
        <authorList>
            <person name="Anantharaman K."/>
            <person name="Brown C.T."/>
            <person name="Hug L.A."/>
            <person name="Sharon I."/>
            <person name="Castelle C.J."/>
            <person name="Probst A.J."/>
            <person name="Thomas B.C."/>
            <person name="Singh A."/>
            <person name="Wilkins M.J."/>
            <person name="Karaoz U."/>
            <person name="Brodie E.L."/>
            <person name="Williams K.H."/>
            <person name="Hubbard S.S."/>
            <person name="Banfield J.F."/>
        </authorList>
    </citation>
    <scope>NUCLEOTIDE SEQUENCE [LARGE SCALE GENOMIC DNA]</scope>
</reference>
<dbReference type="GO" id="GO:0032977">
    <property type="term" value="F:membrane insertase activity"/>
    <property type="evidence" value="ECO:0007669"/>
    <property type="project" value="InterPro"/>
</dbReference>
<dbReference type="AlphaFoldDB" id="A0A1F7UTN8"/>
<sequence>MIFLYNTIFLKPTFNALIALYNLVGDVGVAIILLTLAVRFIILPVTLQSMKSQKSLQTLQPKLNALKEKYKGNKQGLAKATMELYKQEKVNPASSCLPLLVQLPIFIALYQAMQIGLKNGGAELLYGFINKPDAINVLAFGFLNLAKASIPIAILAGISQFWQAKMLSFHKPKKITEASKDEAMLGMMNKQMLYVMPVFTVFIGASLPGGVILYWFVTNVLTIIQQYVFLKPRASAAGNS</sequence>
<feature type="domain" description="Membrane insertase YidC/Oxa/ALB C-terminal" evidence="11">
    <location>
        <begin position="28"/>
        <end position="229"/>
    </location>
</feature>
<feature type="transmembrane region" description="Helical" evidence="10">
    <location>
        <begin position="193"/>
        <end position="217"/>
    </location>
</feature>
<evidence type="ECO:0000256" key="6">
    <source>
        <dbReference type="ARBA" id="ARBA00022989"/>
    </source>
</evidence>
<comment type="similarity">
    <text evidence="9">Belongs to the OXA1/ALB3/YidC family.</text>
</comment>
<dbReference type="InterPro" id="IPR047196">
    <property type="entry name" value="YidC_ALB_C"/>
</dbReference>
<evidence type="ECO:0000313" key="12">
    <source>
        <dbReference type="EMBL" id="OGL81680.1"/>
    </source>
</evidence>
<comment type="subcellular location">
    <subcellularLocation>
        <location evidence="1">Cell membrane</location>
        <topology evidence="1">Multi-pass membrane protein</topology>
    </subcellularLocation>
    <subcellularLocation>
        <location evidence="9">Membrane</location>
        <topology evidence="9">Multi-pass membrane protein</topology>
    </subcellularLocation>
</comment>
<keyword evidence="4 9" id="KW-0812">Transmembrane</keyword>
<protein>
    <recommendedName>
        <fullName evidence="11">Membrane insertase YidC/Oxa/ALB C-terminal domain-containing protein</fullName>
    </recommendedName>
</protein>
<evidence type="ECO:0000256" key="1">
    <source>
        <dbReference type="ARBA" id="ARBA00004651"/>
    </source>
</evidence>